<keyword evidence="3" id="KW-0540">Nuclease</keyword>
<evidence type="ECO:0008006" key="16">
    <source>
        <dbReference type="Google" id="ProtNLM"/>
    </source>
</evidence>
<evidence type="ECO:0000256" key="11">
    <source>
        <dbReference type="ARBA" id="ARBA00023242"/>
    </source>
</evidence>
<protein>
    <recommendedName>
        <fullName evidence="16">ERCC4 domain-containing protein</fullName>
    </recommendedName>
</protein>
<dbReference type="EMBL" id="CAJFDH010000001">
    <property type="protein sequence ID" value="CAD5206530.1"/>
    <property type="molecule type" value="Genomic_DNA"/>
</dbReference>
<dbReference type="OrthoDB" id="343092at2759"/>
<dbReference type="Gene3D" id="3.40.50.10130">
    <property type="match status" value="1"/>
</dbReference>
<dbReference type="GO" id="GO:0048476">
    <property type="term" value="C:Holliday junction resolvase complex"/>
    <property type="evidence" value="ECO:0007669"/>
    <property type="project" value="InterPro"/>
</dbReference>
<evidence type="ECO:0000256" key="13">
    <source>
        <dbReference type="SAM" id="Coils"/>
    </source>
</evidence>
<dbReference type="Proteomes" id="UP000783686">
    <property type="component" value="Unassembled WGS sequence"/>
</dbReference>
<evidence type="ECO:0000256" key="4">
    <source>
        <dbReference type="ARBA" id="ARBA00022723"/>
    </source>
</evidence>
<keyword evidence="6" id="KW-0227">DNA damage</keyword>
<evidence type="ECO:0000256" key="3">
    <source>
        <dbReference type="ARBA" id="ARBA00022722"/>
    </source>
</evidence>
<evidence type="ECO:0000313" key="15">
    <source>
        <dbReference type="Proteomes" id="UP000614601"/>
    </source>
</evidence>
<evidence type="ECO:0000256" key="9">
    <source>
        <dbReference type="ARBA" id="ARBA00023172"/>
    </source>
</evidence>
<dbReference type="GO" id="GO:0046872">
    <property type="term" value="F:metal ion binding"/>
    <property type="evidence" value="ECO:0007669"/>
    <property type="project" value="UniProtKB-KW"/>
</dbReference>
<keyword evidence="10" id="KW-0234">DNA repair</keyword>
<evidence type="ECO:0000256" key="1">
    <source>
        <dbReference type="ARBA" id="ARBA00001946"/>
    </source>
</evidence>
<dbReference type="InterPro" id="IPR042530">
    <property type="entry name" value="EME1/EME2_C"/>
</dbReference>
<accession>A0A811JTG1</accession>
<comment type="cofactor">
    <cofactor evidence="1">
        <name>Mg(2+)</name>
        <dbReference type="ChEBI" id="CHEBI:18420"/>
    </cofactor>
</comment>
<evidence type="ECO:0000256" key="8">
    <source>
        <dbReference type="ARBA" id="ARBA00022842"/>
    </source>
</evidence>
<reference evidence="14" key="1">
    <citation type="submission" date="2020-09" db="EMBL/GenBank/DDBJ databases">
        <authorList>
            <person name="Kikuchi T."/>
        </authorList>
    </citation>
    <scope>NUCLEOTIDE SEQUENCE</scope>
    <source>
        <strain evidence="14">SH1</strain>
    </source>
</reference>
<dbReference type="GO" id="GO:0031573">
    <property type="term" value="P:mitotic intra-S DNA damage checkpoint signaling"/>
    <property type="evidence" value="ECO:0007669"/>
    <property type="project" value="TreeGrafter"/>
</dbReference>
<keyword evidence="5" id="KW-0255">Endonuclease</keyword>
<keyword evidence="12" id="KW-0469">Meiosis</keyword>
<dbReference type="GO" id="GO:0008821">
    <property type="term" value="F:crossover junction DNA endonuclease activity"/>
    <property type="evidence" value="ECO:0007669"/>
    <property type="project" value="TreeGrafter"/>
</dbReference>
<evidence type="ECO:0000256" key="5">
    <source>
        <dbReference type="ARBA" id="ARBA00022759"/>
    </source>
</evidence>
<keyword evidence="9" id="KW-0233">DNA recombination</keyword>
<evidence type="ECO:0000256" key="2">
    <source>
        <dbReference type="ARBA" id="ARBA00004123"/>
    </source>
</evidence>
<dbReference type="PANTHER" id="PTHR21077">
    <property type="entry name" value="EME1 PROTEIN"/>
    <property type="match status" value="1"/>
</dbReference>
<dbReference type="InterPro" id="IPR033310">
    <property type="entry name" value="Mms4/EME1/EME2"/>
</dbReference>
<dbReference type="EMBL" id="CAJFCW020000001">
    <property type="protein sequence ID" value="CAG9082145.1"/>
    <property type="molecule type" value="Genomic_DNA"/>
</dbReference>
<keyword evidence="8" id="KW-0460">Magnesium</keyword>
<name>A0A811JTG1_9BILA</name>
<gene>
    <name evidence="14" type="ORF">BOKJ2_LOCUS1214</name>
</gene>
<dbReference type="Proteomes" id="UP000614601">
    <property type="component" value="Unassembled WGS sequence"/>
</dbReference>
<feature type="coiled-coil region" evidence="13">
    <location>
        <begin position="67"/>
        <end position="94"/>
    </location>
</feature>
<dbReference type="PANTHER" id="PTHR21077:SF5">
    <property type="entry name" value="CROSSOVER JUNCTION ENDONUCLEASE MMS4"/>
    <property type="match status" value="1"/>
</dbReference>
<keyword evidence="13" id="KW-0175">Coiled coil</keyword>
<dbReference type="GO" id="GO:0005634">
    <property type="term" value="C:nucleus"/>
    <property type="evidence" value="ECO:0007669"/>
    <property type="project" value="UniProtKB-SubCell"/>
</dbReference>
<keyword evidence="7" id="KW-0378">Hydrolase</keyword>
<evidence type="ECO:0000313" key="14">
    <source>
        <dbReference type="EMBL" id="CAD5206530.1"/>
    </source>
</evidence>
<dbReference type="AlphaFoldDB" id="A0A811JTG1"/>
<comment type="subcellular location">
    <subcellularLocation>
        <location evidence="2">Nucleus</location>
    </subcellularLocation>
</comment>
<dbReference type="Gene3D" id="1.10.150.670">
    <property type="entry name" value="Crossover junction endonuclease EME1, DNA-binding domain"/>
    <property type="match status" value="1"/>
</dbReference>
<evidence type="ECO:0000256" key="6">
    <source>
        <dbReference type="ARBA" id="ARBA00022763"/>
    </source>
</evidence>
<keyword evidence="4" id="KW-0479">Metal-binding</keyword>
<evidence type="ECO:0000256" key="10">
    <source>
        <dbReference type="ARBA" id="ARBA00023204"/>
    </source>
</evidence>
<comment type="caution">
    <text evidence="14">The sequence shown here is derived from an EMBL/GenBank/DDBJ whole genome shotgun (WGS) entry which is preliminary data.</text>
</comment>
<dbReference type="GO" id="GO:0006302">
    <property type="term" value="P:double-strand break repair"/>
    <property type="evidence" value="ECO:0007669"/>
    <property type="project" value="TreeGrafter"/>
</dbReference>
<dbReference type="GO" id="GO:0000712">
    <property type="term" value="P:resolution of meiotic recombination intermediates"/>
    <property type="evidence" value="ECO:0007669"/>
    <property type="project" value="TreeGrafter"/>
</dbReference>
<dbReference type="GO" id="GO:0031297">
    <property type="term" value="P:replication fork processing"/>
    <property type="evidence" value="ECO:0007669"/>
    <property type="project" value="TreeGrafter"/>
</dbReference>
<evidence type="ECO:0000256" key="12">
    <source>
        <dbReference type="ARBA" id="ARBA00023254"/>
    </source>
</evidence>
<evidence type="ECO:0000256" key="7">
    <source>
        <dbReference type="ARBA" id="ARBA00022801"/>
    </source>
</evidence>
<organism evidence="14 15">
    <name type="scientific">Bursaphelenchus okinawaensis</name>
    <dbReference type="NCBI Taxonomy" id="465554"/>
    <lineage>
        <taxon>Eukaryota</taxon>
        <taxon>Metazoa</taxon>
        <taxon>Ecdysozoa</taxon>
        <taxon>Nematoda</taxon>
        <taxon>Chromadorea</taxon>
        <taxon>Rhabditida</taxon>
        <taxon>Tylenchina</taxon>
        <taxon>Tylenchomorpha</taxon>
        <taxon>Aphelenchoidea</taxon>
        <taxon>Aphelenchoididae</taxon>
        <taxon>Bursaphelenchus</taxon>
    </lineage>
</organism>
<proteinExistence type="predicted"/>
<keyword evidence="11" id="KW-0539">Nucleus</keyword>
<sequence>MEKRIGAVLKKNEFLNLAQQLLNESDSSDDDIICLDNASKKETLKRPCKSYIAVSKDEEKVPKRRRRDKEEIENEKNQKLLMKIEREAQTAKNTKCEQYLYCHCSRLVYGFDPSIEPTLTSMFADRKIPDQLVNIDNNHAIVTWKRKEVVAETDNNQVIRVEKMVVQHVLLLVIDEDTFDVIVSTGLVDFVKEIVNNYRTQASQDPRLTIAILGKPKTNSAQIHFLSLDLFEKTQTQIRFIKSPADLCLLIAQMHRATAKYVMKSERANEIHLDSEKGVVDCPNQVEDWWNRMLGHVYRITEDCRRAVIHKYSNPFILMDKLSNMPTGEGMQHLAEIQTENGRFVGPALAQKIYFMLTSKDGREILDKA</sequence>
<keyword evidence="15" id="KW-1185">Reference proteome</keyword>